<dbReference type="Gene3D" id="3.30.70.2390">
    <property type="match status" value="1"/>
</dbReference>
<feature type="transmembrane region" description="Helical" evidence="1">
    <location>
        <begin position="21"/>
        <end position="39"/>
    </location>
</feature>
<name>A0A852VNT1_9MICO</name>
<dbReference type="InterPro" id="IPR027381">
    <property type="entry name" value="LytR/CpsA/Psr_C"/>
</dbReference>
<protein>
    <recommendedName>
        <fullName evidence="2">LytR/CpsA/Psr regulator C-terminal domain-containing protein</fullName>
    </recommendedName>
</protein>
<dbReference type="AlphaFoldDB" id="A0A852VNT1"/>
<sequence length="166" mass="18108">MTDKHHYGESSETRARSRRSIITFSLVILMLFFAAWYALSYLRVDDTRSASPTTSSTTTSCDLAPKDVEVNVYNATNRAGLAAQVAKGLRQRGFVVKTVANDPKRAELTGRGELRYGEQGKSGADLVDDTVGSFARKVDERTRTSVDVVLGPQFDGLVDKAAVPDC</sequence>
<keyword evidence="4" id="KW-1185">Reference proteome</keyword>
<feature type="domain" description="LytR/CpsA/Psr regulator C-terminal" evidence="2">
    <location>
        <begin position="67"/>
        <end position="154"/>
    </location>
</feature>
<organism evidence="3 4">
    <name type="scientific">Janibacter cremeus</name>
    <dbReference type="NCBI Taxonomy" id="1285192"/>
    <lineage>
        <taxon>Bacteria</taxon>
        <taxon>Bacillati</taxon>
        <taxon>Actinomycetota</taxon>
        <taxon>Actinomycetes</taxon>
        <taxon>Micrococcales</taxon>
        <taxon>Intrasporangiaceae</taxon>
        <taxon>Janibacter</taxon>
    </lineage>
</organism>
<dbReference type="EMBL" id="JACCAE010000001">
    <property type="protein sequence ID" value="NYF98697.1"/>
    <property type="molecule type" value="Genomic_DNA"/>
</dbReference>
<dbReference type="Proteomes" id="UP000554054">
    <property type="component" value="Unassembled WGS sequence"/>
</dbReference>
<keyword evidence="1" id="KW-0472">Membrane</keyword>
<dbReference type="Pfam" id="PF13399">
    <property type="entry name" value="LytR_C"/>
    <property type="match status" value="1"/>
</dbReference>
<gene>
    <name evidence="3" type="ORF">BJY20_002089</name>
</gene>
<accession>A0A852VNT1</accession>
<evidence type="ECO:0000313" key="4">
    <source>
        <dbReference type="Proteomes" id="UP000554054"/>
    </source>
</evidence>
<evidence type="ECO:0000313" key="3">
    <source>
        <dbReference type="EMBL" id="NYF98697.1"/>
    </source>
</evidence>
<keyword evidence="1" id="KW-0812">Transmembrane</keyword>
<keyword evidence="1" id="KW-1133">Transmembrane helix</keyword>
<evidence type="ECO:0000259" key="2">
    <source>
        <dbReference type="Pfam" id="PF13399"/>
    </source>
</evidence>
<reference evidence="3 4" key="1">
    <citation type="submission" date="2020-07" db="EMBL/GenBank/DDBJ databases">
        <title>Sequencing the genomes of 1000 actinobacteria strains.</title>
        <authorList>
            <person name="Klenk H.-P."/>
        </authorList>
    </citation>
    <scope>NUCLEOTIDE SEQUENCE [LARGE SCALE GENOMIC DNA]</scope>
    <source>
        <strain evidence="3 4">DSM 26154</strain>
    </source>
</reference>
<evidence type="ECO:0000256" key="1">
    <source>
        <dbReference type="SAM" id="Phobius"/>
    </source>
</evidence>
<dbReference type="RefSeq" id="WP_185991475.1">
    <property type="nucleotide sequence ID" value="NZ_JACCAE010000001.1"/>
</dbReference>
<comment type="caution">
    <text evidence="3">The sequence shown here is derived from an EMBL/GenBank/DDBJ whole genome shotgun (WGS) entry which is preliminary data.</text>
</comment>
<proteinExistence type="predicted"/>